<accession>A0A222YXR1</accession>
<dbReference type="Proteomes" id="UP000221247">
    <property type="component" value="Segment"/>
</dbReference>
<sequence>MGKLKQFTHKEMKAFAVALLGLAVTAPAMAGPYVSTKSEFKGDEDGYSKTVHQSRIGYGTKLSNGIKPYVEVGAGLSAADGVEVFDGDRFTVAEVGASIPITESFSAKAKFEHKWGEDDARDWKFEVGTKYKF</sequence>
<evidence type="ECO:0000313" key="3">
    <source>
        <dbReference type="Proteomes" id="UP000221247"/>
    </source>
</evidence>
<keyword evidence="3" id="KW-1185">Reference proteome</keyword>
<gene>
    <name evidence="2" type="primary">230</name>
    <name evidence="2" type="ORF">PBI_BELLAMY_230</name>
</gene>
<dbReference type="KEGG" id="vg:54981560"/>
<protein>
    <recommendedName>
        <fullName evidence="1">Cyanophage outer membrane protein-like beta-barrel domain-containing protein</fullName>
    </recommendedName>
</protein>
<dbReference type="InterPro" id="IPR056410">
    <property type="entry name" value="Phage_OMP"/>
</dbReference>
<dbReference type="SUPFAM" id="SSF56925">
    <property type="entry name" value="OMPA-like"/>
    <property type="match status" value="1"/>
</dbReference>
<evidence type="ECO:0000313" key="2">
    <source>
        <dbReference type="EMBL" id="ASR76266.1"/>
    </source>
</evidence>
<dbReference type="Gene3D" id="2.40.160.20">
    <property type="match status" value="1"/>
</dbReference>
<name>A0A222YXR1_9CAUD</name>
<dbReference type="Pfam" id="PF24653">
    <property type="entry name" value="Phage_OMP"/>
    <property type="match status" value="1"/>
</dbReference>
<dbReference type="RefSeq" id="YP_009791379.1">
    <property type="nucleotide sequence ID" value="NC_047838.1"/>
</dbReference>
<feature type="domain" description="Cyanophage outer membrane protein-like beta-barrel" evidence="1">
    <location>
        <begin position="12"/>
        <end position="133"/>
    </location>
</feature>
<proteinExistence type="predicted"/>
<dbReference type="InterPro" id="IPR011250">
    <property type="entry name" value="OMP/PagP_B-barrel"/>
</dbReference>
<dbReference type="EMBL" id="MF351863">
    <property type="protein sequence ID" value="ASR76266.1"/>
    <property type="molecule type" value="Genomic_DNA"/>
</dbReference>
<dbReference type="GeneID" id="54981560"/>
<reference evidence="2 3" key="1">
    <citation type="submission" date="2017-06" db="EMBL/GenBank/DDBJ databases">
        <authorList>
            <person name="Kim H.J."/>
            <person name="Triplett B.A."/>
        </authorList>
    </citation>
    <scope>NUCLEOTIDE SEQUENCE [LARGE SCALE GENOMIC DNA]</scope>
</reference>
<evidence type="ECO:0000259" key="1">
    <source>
        <dbReference type="Pfam" id="PF24653"/>
    </source>
</evidence>
<organism evidence="2 3">
    <name type="scientific">Synechococcus phage Bellamy</name>
    <dbReference type="NCBI Taxonomy" id="2023996"/>
    <lineage>
        <taxon>Viruses</taxon>
        <taxon>Duplodnaviria</taxon>
        <taxon>Heunggongvirae</taxon>
        <taxon>Uroviricota</taxon>
        <taxon>Caudoviricetes</taxon>
        <taxon>Pantevenvirales</taxon>
        <taxon>Kyanoviridae</taxon>
        <taxon>Bellamyvirus</taxon>
        <taxon>Bellamyvirus bellamy</taxon>
    </lineage>
</organism>